<reference evidence="2 3" key="1">
    <citation type="journal article" date="2022" name="Nat. Genet.">
        <title>Improved pea reference genome and pan-genome highlight genomic features and evolutionary characteristics.</title>
        <authorList>
            <person name="Yang T."/>
            <person name="Liu R."/>
            <person name="Luo Y."/>
            <person name="Hu S."/>
            <person name="Wang D."/>
            <person name="Wang C."/>
            <person name="Pandey M.K."/>
            <person name="Ge S."/>
            <person name="Xu Q."/>
            <person name="Li N."/>
            <person name="Li G."/>
            <person name="Huang Y."/>
            <person name="Saxena R.K."/>
            <person name="Ji Y."/>
            <person name="Li M."/>
            <person name="Yan X."/>
            <person name="He Y."/>
            <person name="Liu Y."/>
            <person name="Wang X."/>
            <person name="Xiang C."/>
            <person name="Varshney R.K."/>
            <person name="Ding H."/>
            <person name="Gao S."/>
            <person name="Zong X."/>
        </authorList>
    </citation>
    <scope>NUCLEOTIDE SEQUENCE [LARGE SCALE GENOMIC DNA]</scope>
    <source>
        <strain evidence="2 3">cv. Zhongwan 6</strain>
    </source>
</reference>
<comment type="caution">
    <text evidence="2">The sequence shown here is derived from an EMBL/GenBank/DDBJ whole genome shotgun (WGS) entry which is preliminary data.</text>
</comment>
<evidence type="ECO:0008006" key="4">
    <source>
        <dbReference type="Google" id="ProtNLM"/>
    </source>
</evidence>
<accession>A0A9D5BPM1</accession>
<evidence type="ECO:0000313" key="2">
    <source>
        <dbReference type="EMBL" id="KAI5447396.1"/>
    </source>
</evidence>
<gene>
    <name evidence="1" type="ORF">KIW84_015018</name>
    <name evidence="2" type="ORF">KIW84_015020</name>
</gene>
<dbReference type="Gramene" id="Psat01G0502000-T1">
    <property type="protein sequence ID" value="KAI5447396.1"/>
    <property type="gene ID" value="KIW84_015020"/>
</dbReference>
<organism evidence="2 3">
    <name type="scientific">Pisum sativum</name>
    <name type="common">Garden pea</name>
    <name type="synonym">Lathyrus oleraceus</name>
    <dbReference type="NCBI Taxonomy" id="3888"/>
    <lineage>
        <taxon>Eukaryota</taxon>
        <taxon>Viridiplantae</taxon>
        <taxon>Streptophyta</taxon>
        <taxon>Embryophyta</taxon>
        <taxon>Tracheophyta</taxon>
        <taxon>Spermatophyta</taxon>
        <taxon>Magnoliopsida</taxon>
        <taxon>eudicotyledons</taxon>
        <taxon>Gunneridae</taxon>
        <taxon>Pentapetalae</taxon>
        <taxon>rosids</taxon>
        <taxon>fabids</taxon>
        <taxon>Fabales</taxon>
        <taxon>Fabaceae</taxon>
        <taxon>Papilionoideae</taxon>
        <taxon>50 kb inversion clade</taxon>
        <taxon>NPAAA clade</taxon>
        <taxon>Hologalegina</taxon>
        <taxon>IRL clade</taxon>
        <taxon>Fabeae</taxon>
        <taxon>Lathyrus</taxon>
    </lineage>
</organism>
<evidence type="ECO:0000313" key="1">
    <source>
        <dbReference type="EMBL" id="KAI5447394.1"/>
    </source>
</evidence>
<dbReference type="EMBL" id="JAMSHJ010000001">
    <property type="protein sequence ID" value="KAI5447394.1"/>
    <property type="molecule type" value="Genomic_DNA"/>
</dbReference>
<name>A0A9D5BPM1_PEA</name>
<dbReference type="Gramene" id="Psat01G0501800-T1">
    <property type="protein sequence ID" value="KAI5447394.1"/>
    <property type="gene ID" value="KIW84_015018"/>
</dbReference>
<proteinExistence type="predicted"/>
<dbReference type="EMBL" id="JAMSHJ010000001">
    <property type="protein sequence ID" value="KAI5447396.1"/>
    <property type="molecule type" value="Genomic_DNA"/>
</dbReference>
<dbReference type="Proteomes" id="UP001058974">
    <property type="component" value="Chromosome 1"/>
</dbReference>
<keyword evidence="3" id="KW-1185">Reference proteome</keyword>
<dbReference type="AlphaFoldDB" id="A0A9D5BPM1"/>
<sequence length="180" mass="20217">MLPSQATFVAATESCIGLRKLLCGECVHAKVINSKFEKLVSTHYCFDMIEEKNVFLGMLGCWVTQMFALLHQLCYYEKCFDWGCIPNRFSFSAVLKSSSISDLHQLHNLVTRMGYENHESVLSYLVMAYSKNGFINEALSFIQEFNSPIPDSKDIPQHAGSPSNSAAAQLRCDNVMLVLT</sequence>
<evidence type="ECO:0000313" key="3">
    <source>
        <dbReference type="Proteomes" id="UP001058974"/>
    </source>
</evidence>
<protein>
    <recommendedName>
        <fullName evidence="4">Pentatricopeptide repeat-containing protein</fullName>
    </recommendedName>
</protein>